<reference evidence="2" key="1">
    <citation type="journal article" date="2019" name="Int. J. Syst. Evol. Microbiol.">
        <title>The Global Catalogue of Microorganisms (GCM) 10K type strain sequencing project: providing services to taxonomists for standard genome sequencing and annotation.</title>
        <authorList>
            <consortium name="The Broad Institute Genomics Platform"/>
            <consortium name="The Broad Institute Genome Sequencing Center for Infectious Disease"/>
            <person name="Wu L."/>
            <person name="Ma J."/>
        </authorList>
    </citation>
    <scope>NUCLEOTIDE SEQUENCE [LARGE SCALE GENOMIC DNA]</scope>
    <source>
        <strain evidence="2">CGMCC 1.12942</strain>
    </source>
</reference>
<dbReference type="EMBL" id="JBHTBW010000087">
    <property type="protein sequence ID" value="MFC7443495.1"/>
    <property type="molecule type" value="Genomic_DNA"/>
</dbReference>
<evidence type="ECO:0000313" key="1">
    <source>
        <dbReference type="EMBL" id="MFC7443495.1"/>
    </source>
</evidence>
<organism evidence="1 2">
    <name type="scientific">Laceyella putida</name>
    <dbReference type="NCBI Taxonomy" id="110101"/>
    <lineage>
        <taxon>Bacteria</taxon>
        <taxon>Bacillati</taxon>
        <taxon>Bacillota</taxon>
        <taxon>Bacilli</taxon>
        <taxon>Bacillales</taxon>
        <taxon>Thermoactinomycetaceae</taxon>
        <taxon>Laceyella</taxon>
    </lineage>
</organism>
<proteinExistence type="predicted"/>
<keyword evidence="2" id="KW-1185">Reference proteome</keyword>
<dbReference type="Proteomes" id="UP001596500">
    <property type="component" value="Unassembled WGS sequence"/>
</dbReference>
<dbReference type="RefSeq" id="WP_379867826.1">
    <property type="nucleotide sequence ID" value="NZ_JBHTBW010000087.1"/>
</dbReference>
<evidence type="ECO:0000313" key="2">
    <source>
        <dbReference type="Proteomes" id="UP001596500"/>
    </source>
</evidence>
<gene>
    <name evidence="1" type="ORF">ACFQNG_20765</name>
</gene>
<sequence length="65" mass="7307">MNVWKATMKITHVGTHDRDDIEEFIIAETEAQAKHVANGLASLKDHEGYYVDDVKVKFLGQAHIA</sequence>
<comment type="caution">
    <text evidence="1">The sequence shown here is derived from an EMBL/GenBank/DDBJ whole genome shotgun (WGS) entry which is preliminary data.</text>
</comment>
<name>A0ABW2RR77_9BACL</name>
<accession>A0ABW2RR77</accession>
<protein>
    <submittedName>
        <fullName evidence="1">Uncharacterized protein</fullName>
    </submittedName>
</protein>